<name>A0A8H6YVZ2_9AGAR</name>
<proteinExistence type="inferred from homology"/>
<dbReference type="GO" id="GO:0006614">
    <property type="term" value="P:SRP-dependent cotranslational protein targeting to membrane"/>
    <property type="evidence" value="ECO:0007669"/>
    <property type="project" value="InterPro"/>
</dbReference>
<dbReference type="OrthoDB" id="10255118at2759"/>
<dbReference type="GO" id="GO:0030942">
    <property type="term" value="F:endoplasmic reticulum signal peptide binding"/>
    <property type="evidence" value="ECO:0007669"/>
    <property type="project" value="InterPro"/>
</dbReference>
<evidence type="ECO:0000256" key="2">
    <source>
        <dbReference type="ARBA" id="ARBA00004604"/>
    </source>
</evidence>
<evidence type="ECO:0000256" key="3">
    <source>
        <dbReference type="ARBA" id="ARBA00009352"/>
    </source>
</evidence>
<evidence type="ECO:0000256" key="9">
    <source>
        <dbReference type="ARBA" id="ARBA00029498"/>
    </source>
</evidence>
<evidence type="ECO:0000256" key="8">
    <source>
        <dbReference type="ARBA" id="ARBA00023274"/>
    </source>
</evidence>
<dbReference type="PIRSF" id="PIRSF038995">
    <property type="entry name" value="SRP68"/>
    <property type="match status" value="1"/>
</dbReference>
<comment type="similarity">
    <text evidence="3 10">Belongs to the SRP68 family.</text>
</comment>
<dbReference type="Gene3D" id="1.10.3450.40">
    <property type="entry name" value="Signal recognition particle, SRP68 subunit, RNA-binding domain"/>
    <property type="match status" value="1"/>
</dbReference>
<sequence>MADIVVFKALQLANQQRNAYGLRYNDFARYRKHCANRTHRLRSTLKMTHGKGREFKKLPPITPEIVKDGHLQLLLLEAERAWAYSQELSSAALLPANADQASTLRHSATGRFRRAVNWSTQLLSLSQTLYAASRLSAEDLLQVTIYTLILNGRFLRYRDDRDQALATLFSDEIGPEIRYCAHELGRTKAYDIDGIVAEIAGRHRNQIVEGCDAIIAKLSSEGAAAGQGASRKKLAELIWEDQSVPVRNPELVDVLLKVQEAEHRLDGFQQGSSSSTSKKGVAAYDAILLALSDAEEVARKLTEAQQLSGSSSTSSPGARDIHFVHAYIVYQLLSRRIQRDLLLVSALLSSESSPQARTSKAKSEVDSRLFPAVVKLLDTVLQSLNQMRALSVVDDSPDLASAVEARLSFTKARRCLFLARSYAPVKKICRGSTLSLSDADPISAATPSYYPLSSETVSELEGTLSSEGLHLKRDWFAFNGGEVDSTAKSDKKPLFFDIAVNYVALDMAALRARAGLQPVEESQVAAQSIVEKRQAAKEDVVVDTADSKPAPAAARGGLSSLLGGWWGRS</sequence>
<dbReference type="GO" id="GO:0005047">
    <property type="term" value="F:signal recognition particle binding"/>
    <property type="evidence" value="ECO:0007669"/>
    <property type="project" value="InterPro"/>
</dbReference>
<evidence type="ECO:0000256" key="1">
    <source>
        <dbReference type="ARBA" id="ARBA00004496"/>
    </source>
</evidence>
<keyword evidence="6 10" id="KW-0733">Signal recognition particle</keyword>
<dbReference type="InterPro" id="IPR026258">
    <property type="entry name" value="SRP68"/>
</dbReference>
<comment type="subcellular location">
    <subcellularLocation>
        <location evidence="1 10">Cytoplasm</location>
    </subcellularLocation>
    <subcellularLocation>
        <location evidence="2">Nucleus</location>
        <location evidence="2">Nucleolus</location>
    </subcellularLocation>
</comment>
<dbReference type="GO" id="GO:0005730">
    <property type="term" value="C:nucleolus"/>
    <property type="evidence" value="ECO:0007669"/>
    <property type="project" value="UniProtKB-SubCell"/>
</dbReference>
<dbReference type="CDD" id="cd15481">
    <property type="entry name" value="SRP68-RBD"/>
    <property type="match status" value="1"/>
</dbReference>
<organism evidence="11 12">
    <name type="scientific">Mycena sanguinolenta</name>
    <dbReference type="NCBI Taxonomy" id="230812"/>
    <lineage>
        <taxon>Eukaryota</taxon>
        <taxon>Fungi</taxon>
        <taxon>Dikarya</taxon>
        <taxon>Basidiomycota</taxon>
        <taxon>Agaricomycotina</taxon>
        <taxon>Agaricomycetes</taxon>
        <taxon>Agaricomycetidae</taxon>
        <taxon>Agaricales</taxon>
        <taxon>Marasmiineae</taxon>
        <taxon>Mycenaceae</taxon>
        <taxon>Mycena</taxon>
    </lineage>
</organism>
<dbReference type="InterPro" id="IPR034652">
    <property type="entry name" value="SRP68-RBD"/>
</dbReference>
<dbReference type="Pfam" id="PF16969">
    <property type="entry name" value="SRP68"/>
    <property type="match status" value="1"/>
</dbReference>
<evidence type="ECO:0000313" key="11">
    <source>
        <dbReference type="EMBL" id="KAF7367433.1"/>
    </source>
</evidence>
<dbReference type="GO" id="GO:0005786">
    <property type="term" value="C:signal recognition particle, endoplasmic reticulum targeting"/>
    <property type="evidence" value="ECO:0007669"/>
    <property type="project" value="UniProtKB-KW"/>
</dbReference>
<accession>A0A8H6YVZ2</accession>
<dbReference type="EMBL" id="JACAZH010000005">
    <property type="protein sequence ID" value="KAF7367433.1"/>
    <property type="molecule type" value="Genomic_DNA"/>
</dbReference>
<dbReference type="PANTHER" id="PTHR12860">
    <property type="entry name" value="SIGNAL RECOGNITION PARTICLE 68 KDA PROTEIN"/>
    <property type="match status" value="1"/>
</dbReference>
<evidence type="ECO:0000256" key="4">
    <source>
        <dbReference type="ARBA" id="ARBA00022490"/>
    </source>
</evidence>
<keyword evidence="12" id="KW-1185">Reference proteome</keyword>
<protein>
    <recommendedName>
        <fullName evidence="9 10">Signal recognition particle subunit SRP68</fullName>
        <shortName evidence="10">SRP68</shortName>
    </recommendedName>
</protein>
<dbReference type="Proteomes" id="UP000623467">
    <property type="component" value="Unassembled WGS sequence"/>
</dbReference>
<keyword evidence="7" id="KW-0539">Nucleus</keyword>
<evidence type="ECO:0000256" key="10">
    <source>
        <dbReference type="PIRNR" id="PIRNR038995"/>
    </source>
</evidence>
<comment type="caution">
    <text evidence="11">The sequence shown here is derived from an EMBL/GenBank/DDBJ whole genome shotgun (WGS) entry which is preliminary data.</text>
</comment>
<keyword evidence="4 10" id="KW-0963">Cytoplasm</keyword>
<gene>
    <name evidence="11" type="ORF">MSAN_00805900</name>
</gene>
<evidence type="ECO:0000256" key="7">
    <source>
        <dbReference type="ARBA" id="ARBA00023242"/>
    </source>
</evidence>
<keyword evidence="5 10" id="KW-0694">RNA-binding</keyword>
<comment type="function">
    <text evidence="10">Component of the signal recognition particle (SRP) complex, a ribonucleoprotein complex that mediates the cotranslational targeting of secretory and membrane proteins to the endoplasmic reticulum (ER). The SRP complex interacts with the signal sequence in nascent secretory and membrane proteins and directs them to the membrane of the ER.</text>
</comment>
<evidence type="ECO:0000256" key="6">
    <source>
        <dbReference type="ARBA" id="ARBA00023135"/>
    </source>
</evidence>
<reference evidence="11" key="1">
    <citation type="submission" date="2020-05" db="EMBL/GenBank/DDBJ databases">
        <title>Mycena genomes resolve the evolution of fungal bioluminescence.</title>
        <authorList>
            <person name="Tsai I.J."/>
        </authorList>
    </citation>
    <scope>NUCLEOTIDE SEQUENCE</scope>
    <source>
        <strain evidence="11">160909Yilan</strain>
    </source>
</reference>
<dbReference type="InterPro" id="IPR038253">
    <property type="entry name" value="SRP68_N_sf"/>
</dbReference>
<evidence type="ECO:0000256" key="5">
    <source>
        <dbReference type="ARBA" id="ARBA00022884"/>
    </source>
</evidence>
<keyword evidence="8 10" id="KW-0687">Ribonucleoprotein</keyword>
<dbReference type="AlphaFoldDB" id="A0A8H6YVZ2"/>
<dbReference type="PANTHER" id="PTHR12860:SF0">
    <property type="entry name" value="SIGNAL RECOGNITION PARTICLE SUBUNIT SRP68"/>
    <property type="match status" value="1"/>
</dbReference>
<dbReference type="GO" id="GO:0008312">
    <property type="term" value="F:7S RNA binding"/>
    <property type="evidence" value="ECO:0007669"/>
    <property type="project" value="InterPro"/>
</dbReference>
<evidence type="ECO:0000313" key="12">
    <source>
        <dbReference type="Proteomes" id="UP000623467"/>
    </source>
</evidence>